<dbReference type="Pfam" id="PF08369">
    <property type="entry name" value="PCP_red"/>
    <property type="match status" value="1"/>
</dbReference>
<evidence type="ECO:0000256" key="2">
    <source>
        <dbReference type="ARBA" id="ARBA00022630"/>
    </source>
</evidence>
<accession>A0A381N8E5</accession>
<keyword evidence="3" id="KW-0288">FMN</keyword>
<dbReference type="Pfam" id="PF01613">
    <property type="entry name" value="Flavin_Reduct"/>
    <property type="match status" value="1"/>
</dbReference>
<feature type="domain" description="Light-independent protochlorophyllide reductase subunit B-like C-terminal" evidence="6">
    <location>
        <begin position="213"/>
        <end position="254"/>
    </location>
</feature>
<sequence>MKKEIKIRPFWYSDIWLWPKLITIITTLDKKGTVNAGPYSHIMQYDVMTKNPSLLVGFRQDSHSFVNICDTGEFVVNCPSAENLDDMMETAKFYPEGVNELEFTKFTQIPSLKVAPPSLKECPQIAECTVSEIIRLKKSTGIVIGKIEALVVDEELTSMGREERIRAMNLPIGMGDERRADYYHTTLGDLTMHTLGQPKNAMRGADAVTHMPWDKDAMKMLMNVPPPLRKMVIGNTEEEAAEKGQEKVTAKLFTDLAREVGMDTELMDRFRSGG</sequence>
<dbReference type="InterPro" id="IPR013580">
    <property type="entry name" value="LI-POR_suB-like_C"/>
</dbReference>
<dbReference type="Gene3D" id="2.30.110.10">
    <property type="entry name" value="Electron Transport, Fmn-binding Protein, Chain A"/>
    <property type="match status" value="1"/>
</dbReference>
<evidence type="ECO:0000313" key="7">
    <source>
        <dbReference type="EMBL" id="SUZ49843.1"/>
    </source>
</evidence>
<evidence type="ECO:0000256" key="1">
    <source>
        <dbReference type="ARBA" id="ARBA00001917"/>
    </source>
</evidence>
<feature type="domain" description="Flavin reductase like" evidence="5">
    <location>
        <begin position="20"/>
        <end position="156"/>
    </location>
</feature>
<reference evidence="7" key="1">
    <citation type="submission" date="2018-05" db="EMBL/GenBank/DDBJ databases">
        <authorList>
            <person name="Lanie J.A."/>
            <person name="Ng W.-L."/>
            <person name="Kazmierczak K.M."/>
            <person name="Andrzejewski T.M."/>
            <person name="Davidsen T.M."/>
            <person name="Wayne K.J."/>
            <person name="Tettelin H."/>
            <person name="Glass J.I."/>
            <person name="Rusch D."/>
            <person name="Podicherti R."/>
            <person name="Tsui H.-C.T."/>
            <person name="Winkler M.E."/>
        </authorList>
    </citation>
    <scope>NUCLEOTIDE SEQUENCE</scope>
</reference>
<dbReference type="EMBL" id="UINC01000138">
    <property type="protein sequence ID" value="SUZ49843.1"/>
    <property type="molecule type" value="Genomic_DNA"/>
</dbReference>
<proteinExistence type="inferred from homology"/>
<dbReference type="AlphaFoldDB" id="A0A381N8E5"/>
<dbReference type="PANTHER" id="PTHR33798">
    <property type="entry name" value="FLAVOPROTEIN OXYGENASE"/>
    <property type="match status" value="1"/>
</dbReference>
<evidence type="ECO:0000259" key="6">
    <source>
        <dbReference type="Pfam" id="PF08369"/>
    </source>
</evidence>
<dbReference type="InterPro" id="IPR042298">
    <property type="entry name" value="P-CP_red_C"/>
</dbReference>
<dbReference type="GO" id="GO:0015979">
    <property type="term" value="P:photosynthesis"/>
    <property type="evidence" value="ECO:0007669"/>
    <property type="project" value="InterPro"/>
</dbReference>
<gene>
    <name evidence="7" type="ORF">METZ01_LOCUS2697</name>
</gene>
<keyword evidence="2" id="KW-0285">Flavoprotein</keyword>
<dbReference type="GO" id="GO:0016491">
    <property type="term" value="F:oxidoreductase activity"/>
    <property type="evidence" value="ECO:0007669"/>
    <property type="project" value="InterPro"/>
</dbReference>
<dbReference type="Gene3D" id="1.10.8.550">
    <property type="entry name" value="Proto-chlorophyllide reductase 57 kD subunit B"/>
    <property type="match status" value="1"/>
</dbReference>
<evidence type="ECO:0000256" key="4">
    <source>
        <dbReference type="ARBA" id="ARBA00038054"/>
    </source>
</evidence>
<comment type="cofactor">
    <cofactor evidence="1">
        <name>FMN</name>
        <dbReference type="ChEBI" id="CHEBI:58210"/>
    </cofactor>
</comment>
<dbReference type="InterPro" id="IPR012349">
    <property type="entry name" value="Split_barrel_FMN-bd"/>
</dbReference>
<dbReference type="GO" id="GO:0010181">
    <property type="term" value="F:FMN binding"/>
    <property type="evidence" value="ECO:0007669"/>
    <property type="project" value="InterPro"/>
</dbReference>
<evidence type="ECO:0008006" key="8">
    <source>
        <dbReference type="Google" id="ProtNLM"/>
    </source>
</evidence>
<dbReference type="GO" id="GO:0015995">
    <property type="term" value="P:chlorophyll biosynthetic process"/>
    <property type="evidence" value="ECO:0007669"/>
    <property type="project" value="InterPro"/>
</dbReference>
<evidence type="ECO:0000256" key="3">
    <source>
        <dbReference type="ARBA" id="ARBA00022643"/>
    </source>
</evidence>
<name>A0A381N8E5_9ZZZZ</name>
<evidence type="ECO:0000259" key="5">
    <source>
        <dbReference type="Pfam" id="PF01613"/>
    </source>
</evidence>
<dbReference type="InterPro" id="IPR002563">
    <property type="entry name" value="Flavin_Rdtase-like_dom"/>
</dbReference>
<protein>
    <recommendedName>
        <fullName evidence="8">Flavin reductase like domain-containing protein</fullName>
    </recommendedName>
</protein>
<dbReference type="SUPFAM" id="SSF50475">
    <property type="entry name" value="FMN-binding split barrel"/>
    <property type="match status" value="1"/>
</dbReference>
<dbReference type="PANTHER" id="PTHR33798:SF5">
    <property type="entry name" value="FLAVIN REDUCTASE LIKE DOMAIN-CONTAINING PROTEIN"/>
    <property type="match status" value="1"/>
</dbReference>
<organism evidence="7">
    <name type="scientific">marine metagenome</name>
    <dbReference type="NCBI Taxonomy" id="408172"/>
    <lineage>
        <taxon>unclassified sequences</taxon>
        <taxon>metagenomes</taxon>
        <taxon>ecological metagenomes</taxon>
    </lineage>
</organism>
<comment type="similarity">
    <text evidence="4">Belongs to the flavoredoxin family.</text>
</comment>